<dbReference type="KEGG" id="kbs:EPA93_08095"/>
<dbReference type="InterPro" id="IPR029068">
    <property type="entry name" value="Glyas_Bleomycin-R_OHBP_Dase"/>
</dbReference>
<dbReference type="Pfam" id="PF00903">
    <property type="entry name" value="Glyoxalase"/>
    <property type="match status" value="1"/>
</dbReference>
<dbReference type="InterPro" id="IPR037523">
    <property type="entry name" value="VOC_core"/>
</dbReference>
<name>A0A4P6JL94_KTERU</name>
<keyword evidence="3" id="KW-1185">Reference proteome</keyword>
<dbReference type="InterPro" id="IPR004360">
    <property type="entry name" value="Glyas_Fos-R_dOase_dom"/>
</dbReference>
<organism evidence="2 3">
    <name type="scientific">Ktedonosporobacter rubrisoli</name>
    <dbReference type="NCBI Taxonomy" id="2509675"/>
    <lineage>
        <taxon>Bacteria</taxon>
        <taxon>Bacillati</taxon>
        <taxon>Chloroflexota</taxon>
        <taxon>Ktedonobacteria</taxon>
        <taxon>Ktedonobacterales</taxon>
        <taxon>Ktedonosporobacteraceae</taxon>
        <taxon>Ktedonosporobacter</taxon>
    </lineage>
</organism>
<dbReference type="Proteomes" id="UP000290365">
    <property type="component" value="Chromosome"/>
</dbReference>
<proteinExistence type="predicted"/>
<accession>A0A4P6JL94</accession>
<dbReference type="PROSITE" id="PS51819">
    <property type="entry name" value="VOC"/>
    <property type="match status" value="1"/>
</dbReference>
<gene>
    <name evidence="2" type="ORF">EPA93_08095</name>
</gene>
<evidence type="ECO:0000313" key="2">
    <source>
        <dbReference type="EMBL" id="QBD75968.1"/>
    </source>
</evidence>
<feature type="domain" description="VOC" evidence="1">
    <location>
        <begin position="1"/>
        <end position="106"/>
    </location>
</feature>
<evidence type="ECO:0000259" key="1">
    <source>
        <dbReference type="PROSITE" id="PS51819"/>
    </source>
</evidence>
<reference evidence="2 3" key="1">
    <citation type="submission" date="2019-01" db="EMBL/GenBank/DDBJ databases">
        <title>Ktedonosporobacter rubrisoli SCAWS-G2.</title>
        <authorList>
            <person name="Huang Y."/>
            <person name="Yan B."/>
        </authorList>
    </citation>
    <scope>NUCLEOTIDE SEQUENCE [LARGE SCALE GENOMIC DNA]</scope>
    <source>
        <strain evidence="2 3">SCAWS-G2</strain>
    </source>
</reference>
<sequence>MVDWYQKVVRMEVVADHPAATFLSNDLANHRIALLTVPGITPDEDRIHHDGLHHSAFEYSSFEGLNAVYLRLRDEDIVPLYCIDHGFTLSYYYADPDGNLVELQIDAFGDWKKSREWVAQELLRQQFMIGALVDPAKVADAYQQGLSFEEIHAKAGEGMFSPAQVPDLRFPAPPPDVPPLLRV</sequence>
<dbReference type="Gene3D" id="3.10.180.10">
    <property type="entry name" value="2,3-Dihydroxybiphenyl 1,2-Dioxygenase, domain 1"/>
    <property type="match status" value="1"/>
</dbReference>
<dbReference type="AlphaFoldDB" id="A0A4P6JL94"/>
<dbReference type="EMBL" id="CP035758">
    <property type="protein sequence ID" value="QBD75968.1"/>
    <property type="molecule type" value="Genomic_DNA"/>
</dbReference>
<dbReference type="OrthoDB" id="1177764at2"/>
<dbReference type="SUPFAM" id="SSF54593">
    <property type="entry name" value="Glyoxalase/Bleomycin resistance protein/Dihydroxybiphenyl dioxygenase"/>
    <property type="match status" value="1"/>
</dbReference>
<evidence type="ECO:0000313" key="3">
    <source>
        <dbReference type="Proteomes" id="UP000290365"/>
    </source>
</evidence>
<protein>
    <recommendedName>
        <fullName evidence="1">VOC domain-containing protein</fullName>
    </recommendedName>
</protein>